<dbReference type="InterPro" id="IPR050126">
    <property type="entry name" value="Ap4A_hydrolase"/>
</dbReference>
<evidence type="ECO:0000313" key="3">
    <source>
        <dbReference type="Proteomes" id="UP001169719"/>
    </source>
</evidence>
<dbReference type="Gene3D" id="3.60.21.10">
    <property type="match status" value="1"/>
</dbReference>
<dbReference type="Proteomes" id="UP001169719">
    <property type="component" value="Unassembled WGS sequence"/>
</dbReference>
<dbReference type="EMBL" id="JAUEOZ010000002">
    <property type="protein sequence ID" value="MDN2483447.1"/>
    <property type="molecule type" value="Genomic_DNA"/>
</dbReference>
<dbReference type="Pfam" id="PF00149">
    <property type="entry name" value="Metallophos"/>
    <property type="match status" value="1"/>
</dbReference>
<reference evidence="2" key="1">
    <citation type="submission" date="2024-05" db="EMBL/GenBank/DDBJ databases">
        <title>Genome Sequences of Four Agar- Degrading Marine Bacteria.</title>
        <authorList>
            <person name="Phillips E.K."/>
            <person name="Shaffer J.C."/>
            <person name="Henson M.W."/>
            <person name="Temperton B."/>
            <person name="Thrash C.J."/>
            <person name="Martin M.O."/>
        </authorList>
    </citation>
    <scope>NUCLEOTIDE SEQUENCE</scope>
    <source>
        <strain evidence="2">EKP203</strain>
    </source>
</reference>
<feature type="domain" description="Calcineurin-like phosphoesterase" evidence="1">
    <location>
        <begin position="196"/>
        <end position="345"/>
    </location>
</feature>
<gene>
    <name evidence="2" type="ORF">QWJ08_19060</name>
</gene>
<sequence>MAKITQDHLDILFHPLQNYGLRGNSAFWDILNERLAEQEFEYSATEFLSWVNSTLQTLFVDGLLKELQSGSVAYENQRHLSHYQFPLQEHLDFYRNNNATLPNGTEAKLIEFIKMVFEEGGGTYTSDVIFEFDGEEQPPSEIDIVFYIEGLNRGGMSGGAFHMPTWFEEMLPELTRRATDLEAGLQFRQTFSSNELLFIGDVHGCYDKLQDLLTSFGWNEDDQEDPVLVFVGDLVDNEILIDNKNNEEVDHQALLNYVRRLVAKKRAICLLGNHEFNAVGWMLKSDNGDYCRPHSDKNRQQHQGFLTQIGEGSEGHLAWIEWFKSLPLFANFGTFNAIHACWHQPSIVKLKPYLNSDNSLKEEFWPCAFDRKHELFEIIEVLLKGPELKLPEGQSFIDRNGHERDSIRIAWWKEEATTYRDLAVVSEDQRAFIPDLPLPRRAMDDYNPTHRGPIPVPTVIGHYTLPACKYPSRLSHNVACVDFSAAKQGVPLVGLYTWINDEREADDPILNDQNFEFKGRPRASELLDNGIYNHIENSLNQYPALIEHEAFRHFVSQQLLKEWDPICVYDGPATHEELLYEYSSYEKNVMRLAQHANETAVAGYLALVQTHLIQMEIKDSGIACARVAEKVVGYWRNVNESDFF</sequence>
<evidence type="ECO:0000259" key="1">
    <source>
        <dbReference type="Pfam" id="PF00149"/>
    </source>
</evidence>
<dbReference type="PANTHER" id="PTHR42850">
    <property type="entry name" value="METALLOPHOSPHOESTERASE"/>
    <property type="match status" value="1"/>
</dbReference>
<dbReference type="SUPFAM" id="SSF56300">
    <property type="entry name" value="Metallo-dependent phosphatases"/>
    <property type="match status" value="1"/>
</dbReference>
<accession>A0ABT7Y5X1</accession>
<dbReference type="InterPro" id="IPR004843">
    <property type="entry name" value="Calcineurin-like_PHP"/>
</dbReference>
<dbReference type="InterPro" id="IPR029052">
    <property type="entry name" value="Metallo-depent_PP-like"/>
</dbReference>
<protein>
    <submittedName>
        <fullName evidence="2">Metallophosphoesterase</fullName>
    </submittedName>
</protein>
<dbReference type="RefSeq" id="WP_289963508.1">
    <property type="nucleotide sequence ID" value="NZ_JAUEOZ010000002.1"/>
</dbReference>
<organism evidence="2 3">
    <name type="scientific">Vibrio agarivorans</name>
    <dbReference type="NCBI Taxonomy" id="153622"/>
    <lineage>
        <taxon>Bacteria</taxon>
        <taxon>Pseudomonadati</taxon>
        <taxon>Pseudomonadota</taxon>
        <taxon>Gammaproteobacteria</taxon>
        <taxon>Vibrionales</taxon>
        <taxon>Vibrionaceae</taxon>
        <taxon>Vibrio</taxon>
    </lineage>
</organism>
<name>A0ABT7Y5X1_9VIBR</name>
<evidence type="ECO:0000313" key="2">
    <source>
        <dbReference type="EMBL" id="MDN2483447.1"/>
    </source>
</evidence>
<proteinExistence type="predicted"/>
<comment type="caution">
    <text evidence="2">The sequence shown here is derived from an EMBL/GenBank/DDBJ whole genome shotgun (WGS) entry which is preliminary data.</text>
</comment>
<keyword evidence="3" id="KW-1185">Reference proteome</keyword>
<dbReference type="PANTHER" id="PTHR42850:SF7">
    <property type="entry name" value="BIS(5'-NUCLEOSYL)-TETRAPHOSPHATASE PRPE [ASYMMETRICAL]"/>
    <property type="match status" value="1"/>
</dbReference>